<gene>
    <name evidence="3" type="ordered locus">Cwoe_1134</name>
</gene>
<feature type="transmembrane region" description="Helical" evidence="2">
    <location>
        <begin position="148"/>
        <end position="169"/>
    </location>
</feature>
<feature type="transmembrane region" description="Helical" evidence="2">
    <location>
        <begin position="176"/>
        <end position="194"/>
    </location>
</feature>
<accession>D3FDJ1</accession>
<keyword evidence="2" id="KW-0472">Membrane</keyword>
<dbReference type="HOGENOM" id="CLU_942368_0_0_11"/>
<evidence type="ECO:0000313" key="3">
    <source>
        <dbReference type="EMBL" id="ADB49565.1"/>
    </source>
</evidence>
<proteinExistence type="predicted"/>
<sequence>MATNDFLEAETRERPRVAIVAALAALLTLAAAIVGVLVLQDEPDNLPASLLYRNSNQAGLAISAVCSLLGSIGIAYVLDFMFRASRNRSEGAIQSWVRPLPWIGGIGLAVVGIVIQVVLATKLSHFANDSTQTYEEARKLLTSSDYSIPRYLGIIPQLALAFGLIMISLGAMRVGLLTRFMGYLGVIAAALFVLPLVPLPIVQIFWLGALAALIWGFNKAREPPAWRLGEAVPWPSAAEVREQRVRAAEARRGGTPSSEQEPATIDAVSDDEDGDEPDSDGPSSATSRRKRKKRR</sequence>
<feature type="transmembrane region" description="Helical" evidence="2">
    <location>
        <begin position="99"/>
        <end position="119"/>
    </location>
</feature>
<dbReference type="Proteomes" id="UP000008229">
    <property type="component" value="Chromosome"/>
</dbReference>
<dbReference type="RefSeq" id="WP_012932616.1">
    <property type="nucleotide sequence ID" value="NC_013739.1"/>
</dbReference>
<evidence type="ECO:0000256" key="1">
    <source>
        <dbReference type="SAM" id="MobiDB-lite"/>
    </source>
</evidence>
<feature type="transmembrane region" description="Helical" evidence="2">
    <location>
        <begin position="58"/>
        <end position="78"/>
    </location>
</feature>
<protein>
    <recommendedName>
        <fullName evidence="5">DUF4386 domain-containing protein</fullName>
    </recommendedName>
</protein>
<evidence type="ECO:0000256" key="2">
    <source>
        <dbReference type="SAM" id="Phobius"/>
    </source>
</evidence>
<keyword evidence="2" id="KW-1133">Transmembrane helix</keyword>
<feature type="transmembrane region" description="Helical" evidence="2">
    <location>
        <begin position="17"/>
        <end position="38"/>
    </location>
</feature>
<reference evidence="4" key="2">
    <citation type="submission" date="2010-01" db="EMBL/GenBank/DDBJ databases">
        <title>The complete genome of Conexibacter woesei DSM 14684.</title>
        <authorList>
            <consortium name="US DOE Joint Genome Institute (JGI-PGF)"/>
            <person name="Lucas S."/>
            <person name="Copeland A."/>
            <person name="Lapidus A."/>
            <person name="Glavina del Rio T."/>
            <person name="Dalin E."/>
            <person name="Tice H."/>
            <person name="Bruce D."/>
            <person name="Goodwin L."/>
            <person name="Pitluck S."/>
            <person name="Kyrpides N."/>
            <person name="Mavromatis K."/>
            <person name="Ivanova N."/>
            <person name="Mikhailova N."/>
            <person name="Chertkov O."/>
            <person name="Brettin T."/>
            <person name="Detter J.C."/>
            <person name="Han C."/>
            <person name="Larimer F."/>
            <person name="Land M."/>
            <person name="Hauser L."/>
            <person name="Markowitz V."/>
            <person name="Cheng J.-F."/>
            <person name="Hugenholtz P."/>
            <person name="Woyke T."/>
            <person name="Wu D."/>
            <person name="Pukall R."/>
            <person name="Steenblock K."/>
            <person name="Schneider S."/>
            <person name="Klenk H.-P."/>
            <person name="Eisen J.A."/>
        </authorList>
    </citation>
    <scope>NUCLEOTIDE SEQUENCE [LARGE SCALE GENOMIC DNA]</scope>
    <source>
        <strain evidence="4">DSM 14684 / CIP 108061 / JCM 11494 / NBRC 100937 / ID131577</strain>
    </source>
</reference>
<keyword evidence="2" id="KW-0812">Transmembrane</keyword>
<keyword evidence="4" id="KW-1185">Reference proteome</keyword>
<feature type="transmembrane region" description="Helical" evidence="2">
    <location>
        <begin position="200"/>
        <end position="217"/>
    </location>
</feature>
<dbReference type="OrthoDB" id="5243216at2"/>
<name>D3FDJ1_CONWI</name>
<feature type="compositionally biased region" description="Acidic residues" evidence="1">
    <location>
        <begin position="268"/>
        <end position="279"/>
    </location>
</feature>
<evidence type="ECO:0008006" key="5">
    <source>
        <dbReference type="Google" id="ProtNLM"/>
    </source>
</evidence>
<dbReference type="EMBL" id="CP001854">
    <property type="protein sequence ID" value="ADB49565.1"/>
    <property type="molecule type" value="Genomic_DNA"/>
</dbReference>
<organism evidence="3 4">
    <name type="scientific">Conexibacter woesei (strain DSM 14684 / CCUG 47730 / CIP 108061 / JCM 11494 / NBRC 100937 / ID131577)</name>
    <dbReference type="NCBI Taxonomy" id="469383"/>
    <lineage>
        <taxon>Bacteria</taxon>
        <taxon>Bacillati</taxon>
        <taxon>Actinomycetota</taxon>
        <taxon>Thermoleophilia</taxon>
        <taxon>Solirubrobacterales</taxon>
        <taxon>Conexibacteraceae</taxon>
        <taxon>Conexibacter</taxon>
    </lineage>
</organism>
<feature type="region of interest" description="Disordered" evidence="1">
    <location>
        <begin position="245"/>
        <end position="295"/>
    </location>
</feature>
<dbReference type="KEGG" id="cwo:Cwoe_1134"/>
<evidence type="ECO:0000313" key="4">
    <source>
        <dbReference type="Proteomes" id="UP000008229"/>
    </source>
</evidence>
<dbReference type="AlphaFoldDB" id="D3FDJ1"/>
<reference evidence="3 4" key="1">
    <citation type="journal article" date="2010" name="Stand. Genomic Sci.">
        <title>Complete genome sequence of Conexibacter woesei type strain (ID131577).</title>
        <authorList>
            <person name="Pukall R."/>
            <person name="Lapidus A."/>
            <person name="Glavina Del Rio T."/>
            <person name="Copeland A."/>
            <person name="Tice H."/>
            <person name="Cheng J.-F."/>
            <person name="Lucas S."/>
            <person name="Chen F."/>
            <person name="Nolan M."/>
            <person name="Bruce D."/>
            <person name="Goodwin L."/>
            <person name="Pitluck S."/>
            <person name="Mavromatis K."/>
            <person name="Ivanova N."/>
            <person name="Ovchinnikova G."/>
            <person name="Pati A."/>
            <person name="Chen A."/>
            <person name="Palaniappan K."/>
            <person name="Land M."/>
            <person name="Hauser L."/>
            <person name="Chang Y.-J."/>
            <person name="Jeffries C.D."/>
            <person name="Chain P."/>
            <person name="Meincke L."/>
            <person name="Sims D."/>
            <person name="Brettin T."/>
            <person name="Detter J.C."/>
            <person name="Rohde M."/>
            <person name="Goeker M."/>
            <person name="Bristow J."/>
            <person name="Eisen J.A."/>
            <person name="Markowitz V."/>
            <person name="Kyrpides N.C."/>
            <person name="Klenk H.-P."/>
            <person name="Hugenholtz P."/>
        </authorList>
    </citation>
    <scope>NUCLEOTIDE SEQUENCE [LARGE SCALE GENOMIC DNA]</scope>
    <source>
        <strain evidence="4">DSM 14684 / CIP 108061 / JCM 11494 / NBRC 100937 / ID131577</strain>
    </source>
</reference>